<dbReference type="GO" id="GO:0005737">
    <property type="term" value="C:cytoplasm"/>
    <property type="evidence" value="ECO:0007669"/>
    <property type="project" value="UniProtKB-ARBA"/>
</dbReference>
<dbReference type="Proteomes" id="UP000192578">
    <property type="component" value="Unassembled WGS sequence"/>
</dbReference>
<evidence type="ECO:0000313" key="4">
    <source>
        <dbReference type="EMBL" id="OWA52964.1"/>
    </source>
</evidence>
<comment type="caution">
    <text evidence="4">The sequence shown here is derived from an EMBL/GenBank/DDBJ whole genome shotgun (WGS) entry which is preliminary data.</text>
</comment>
<dbReference type="EMBL" id="MTYJ01000295">
    <property type="protein sequence ID" value="OWA52964.1"/>
    <property type="molecule type" value="Genomic_DNA"/>
</dbReference>
<proteinExistence type="inferred from homology"/>
<dbReference type="InterPro" id="IPR010448">
    <property type="entry name" value="Torsin"/>
</dbReference>
<evidence type="ECO:0000256" key="1">
    <source>
        <dbReference type="ARBA" id="ARBA00006235"/>
    </source>
</evidence>
<evidence type="ECO:0000256" key="2">
    <source>
        <dbReference type="SAM" id="SignalP"/>
    </source>
</evidence>
<sequence length="366" mass="41140">MHFFNRGIIAATTIVVFLISTCLALDPFTLTGIAVAGLSGTIFTAWQATKCRLWECCGEPWLLGSLDKGAGRALRNALEDRVYGQHIAIELITQNIRNHLAERPSKPLVLSFHGGTGVGKNHVTRVLAETMFRKGMTSKFVHLIIATRHFPYASLAADYRVMLQGWIRGNLTKCSRNLFIFDEVDKIPAGVLDGISSFLEYYGTEVDGVDQRAAIFIFLSNAGCKKIDEIAYEAWESGKTRESLTIFDFQRELMRHAFNEETSTGFFRSDVISRELIDIYVPFLPLERRHVEGCVRDYLREHNYTLAEDVVSKVADELDYWPPPPDAGLFSTTGCKRIRERVVGHSASLKKWTGSQTELEDHSGLP</sequence>
<feature type="chain" id="PRO_5040810170" evidence="2">
    <location>
        <begin position="25"/>
        <end position="366"/>
    </location>
</feature>
<name>A0A9X6NGT4_HYPEX</name>
<dbReference type="SUPFAM" id="SSF52540">
    <property type="entry name" value="P-loop containing nucleoside triphosphate hydrolases"/>
    <property type="match status" value="1"/>
</dbReference>
<feature type="domain" description="Torsin-1A C-terminal" evidence="3">
    <location>
        <begin position="286"/>
        <end position="341"/>
    </location>
</feature>
<dbReference type="PANTHER" id="PTHR10760:SF2">
    <property type="entry name" value="LD13476P-RELATED"/>
    <property type="match status" value="1"/>
</dbReference>
<dbReference type="PANTHER" id="PTHR10760">
    <property type="entry name" value="TORSIN"/>
    <property type="match status" value="1"/>
</dbReference>
<dbReference type="AlphaFoldDB" id="A0A9X6NGT4"/>
<evidence type="ECO:0000313" key="5">
    <source>
        <dbReference type="Proteomes" id="UP000192578"/>
    </source>
</evidence>
<dbReference type="Gene3D" id="3.40.50.300">
    <property type="entry name" value="P-loop containing nucleotide triphosphate hydrolases"/>
    <property type="match status" value="1"/>
</dbReference>
<evidence type="ECO:0000259" key="3">
    <source>
        <dbReference type="Pfam" id="PF21376"/>
    </source>
</evidence>
<dbReference type="GO" id="GO:0016887">
    <property type="term" value="F:ATP hydrolysis activity"/>
    <property type="evidence" value="ECO:0007669"/>
    <property type="project" value="InterPro"/>
</dbReference>
<keyword evidence="2" id="KW-0732">Signal</keyword>
<dbReference type="PRINTS" id="PR00300">
    <property type="entry name" value="CLPPROTEASEA"/>
</dbReference>
<dbReference type="OrthoDB" id="19623at2759"/>
<feature type="signal peptide" evidence="2">
    <location>
        <begin position="1"/>
        <end position="24"/>
    </location>
</feature>
<reference evidence="5" key="1">
    <citation type="submission" date="2017-01" db="EMBL/GenBank/DDBJ databases">
        <title>Comparative genomics of anhydrobiosis in the tardigrade Hypsibius dujardini.</title>
        <authorList>
            <person name="Yoshida Y."/>
            <person name="Koutsovoulos G."/>
            <person name="Laetsch D."/>
            <person name="Stevens L."/>
            <person name="Kumar S."/>
            <person name="Horikawa D."/>
            <person name="Ishino K."/>
            <person name="Komine S."/>
            <person name="Tomita M."/>
            <person name="Blaxter M."/>
            <person name="Arakawa K."/>
        </authorList>
    </citation>
    <scope>NUCLEOTIDE SEQUENCE [LARGE SCALE GENOMIC DNA]</scope>
    <source>
        <strain evidence="5">Z151</strain>
    </source>
</reference>
<organism evidence="4 5">
    <name type="scientific">Hypsibius exemplaris</name>
    <name type="common">Freshwater tardigrade</name>
    <dbReference type="NCBI Taxonomy" id="2072580"/>
    <lineage>
        <taxon>Eukaryota</taxon>
        <taxon>Metazoa</taxon>
        <taxon>Ecdysozoa</taxon>
        <taxon>Tardigrada</taxon>
        <taxon>Eutardigrada</taxon>
        <taxon>Parachela</taxon>
        <taxon>Hypsibioidea</taxon>
        <taxon>Hypsibiidae</taxon>
        <taxon>Hypsibius</taxon>
    </lineage>
</organism>
<dbReference type="InterPro" id="IPR049337">
    <property type="entry name" value="TOR1A_C"/>
</dbReference>
<dbReference type="GO" id="GO:0012505">
    <property type="term" value="C:endomembrane system"/>
    <property type="evidence" value="ECO:0007669"/>
    <property type="project" value="UniProtKB-ARBA"/>
</dbReference>
<keyword evidence="5" id="KW-1185">Reference proteome</keyword>
<protein>
    <submittedName>
        <fullName evidence="4">Torsin-1A</fullName>
    </submittedName>
</protein>
<dbReference type="GO" id="GO:0005524">
    <property type="term" value="F:ATP binding"/>
    <property type="evidence" value="ECO:0007669"/>
    <property type="project" value="InterPro"/>
</dbReference>
<dbReference type="Pfam" id="PF06309">
    <property type="entry name" value="Torsin"/>
    <property type="match status" value="1"/>
</dbReference>
<accession>A0A9X6NGT4</accession>
<dbReference type="GO" id="GO:0071218">
    <property type="term" value="P:cellular response to misfolded protein"/>
    <property type="evidence" value="ECO:0007669"/>
    <property type="project" value="TreeGrafter"/>
</dbReference>
<dbReference type="InterPro" id="IPR027417">
    <property type="entry name" value="P-loop_NTPase"/>
</dbReference>
<comment type="similarity">
    <text evidence="1">Belongs to the ClpA/ClpB family. Torsin subfamily.</text>
</comment>
<dbReference type="Pfam" id="PF21376">
    <property type="entry name" value="TOR1A_C"/>
    <property type="match status" value="1"/>
</dbReference>
<dbReference type="InterPro" id="IPR001270">
    <property type="entry name" value="ClpA/B"/>
</dbReference>
<gene>
    <name evidence="4" type="ORF">BV898_17402</name>
</gene>